<feature type="domain" description="UspA" evidence="2">
    <location>
        <begin position="1"/>
        <end position="149"/>
    </location>
</feature>
<organism evidence="3 4">
    <name type="scientific">Neolewinella agarilytica</name>
    <dbReference type="NCBI Taxonomy" id="478744"/>
    <lineage>
        <taxon>Bacteria</taxon>
        <taxon>Pseudomonadati</taxon>
        <taxon>Bacteroidota</taxon>
        <taxon>Saprospiria</taxon>
        <taxon>Saprospirales</taxon>
        <taxon>Lewinellaceae</taxon>
        <taxon>Neolewinella</taxon>
    </lineage>
</organism>
<evidence type="ECO:0000313" key="3">
    <source>
        <dbReference type="EMBL" id="SER03961.1"/>
    </source>
</evidence>
<dbReference type="OrthoDB" id="9788959at2"/>
<sequence length="288" mass="31830">MKNILVPVDFSNTSAAALSFGTYLAKIMDLDLKAVHVFDANFSFAQVVSTGALLAEKERLTEKLNDFTQAHALPVLATFQGNLETLPTILTEVFEGSPPKMIRRLSERVETELVVMGGMGAGKSDNPPWLFGGVAREIGLRGGCPVILLPPGYSSPSVNRVAIAFGDAEDIKKTSLTTRRIIKALRPEVRFVHVSQNTQSFERENEEYFLSLALEPGFPSNTFSYDSLPPGPVAHSLLNYARDEKIGLLVLNHRKHSLWEDLFLKNHVKPLLRHSEVPLLIVPVTDQN</sequence>
<comment type="similarity">
    <text evidence="1">Belongs to the universal stress protein A family.</text>
</comment>
<dbReference type="PANTHER" id="PTHR46268">
    <property type="entry name" value="STRESS RESPONSE PROTEIN NHAX"/>
    <property type="match status" value="1"/>
</dbReference>
<protein>
    <submittedName>
        <fullName evidence="3">Nucleotide-binding universal stress protein, UspA family</fullName>
    </submittedName>
</protein>
<evidence type="ECO:0000256" key="1">
    <source>
        <dbReference type="ARBA" id="ARBA00008791"/>
    </source>
</evidence>
<dbReference type="Gene3D" id="3.40.50.12370">
    <property type="match status" value="1"/>
</dbReference>
<feature type="domain" description="UspA" evidence="2">
    <location>
        <begin position="231"/>
        <end position="283"/>
    </location>
</feature>
<dbReference type="Proteomes" id="UP000199021">
    <property type="component" value="Unassembled WGS sequence"/>
</dbReference>
<dbReference type="RefSeq" id="WP_090171179.1">
    <property type="nucleotide sequence ID" value="NZ_FOFB01000022.1"/>
</dbReference>
<evidence type="ECO:0000259" key="2">
    <source>
        <dbReference type="Pfam" id="PF00582"/>
    </source>
</evidence>
<name>A0A1H9KXK5_9BACT</name>
<accession>A0A1H9KXK5</accession>
<dbReference type="SUPFAM" id="SSF52402">
    <property type="entry name" value="Adenine nucleotide alpha hydrolases-like"/>
    <property type="match status" value="2"/>
</dbReference>
<reference evidence="4" key="1">
    <citation type="submission" date="2016-10" db="EMBL/GenBank/DDBJ databases">
        <authorList>
            <person name="Varghese N."/>
            <person name="Submissions S."/>
        </authorList>
    </citation>
    <scope>NUCLEOTIDE SEQUENCE [LARGE SCALE GENOMIC DNA]</scope>
    <source>
        <strain evidence="4">DSM 24740</strain>
    </source>
</reference>
<dbReference type="PRINTS" id="PR01438">
    <property type="entry name" value="UNVRSLSTRESS"/>
</dbReference>
<dbReference type="AlphaFoldDB" id="A0A1H9KXK5"/>
<dbReference type="STRING" id="478744.SAMN05444359_12239"/>
<dbReference type="Pfam" id="PF00582">
    <property type="entry name" value="Usp"/>
    <property type="match status" value="2"/>
</dbReference>
<keyword evidence="4" id="KW-1185">Reference proteome</keyword>
<dbReference type="EMBL" id="FOFB01000022">
    <property type="protein sequence ID" value="SER03961.1"/>
    <property type="molecule type" value="Genomic_DNA"/>
</dbReference>
<dbReference type="CDD" id="cd00293">
    <property type="entry name" value="USP-like"/>
    <property type="match status" value="2"/>
</dbReference>
<evidence type="ECO:0000313" key="4">
    <source>
        <dbReference type="Proteomes" id="UP000199021"/>
    </source>
</evidence>
<dbReference type="PANTHER" id="PTHR46268:SF6">
    <property type="entry name" value="UNIVERSAL STRESS PROTEIN UP12"/>
    <property type="match status" value="1"/>
</dbReference>
<gene>
    <name evidence="3" type="ORF">SAMN05444359_12239</name>
</gene>
<dbReference type="FunCoup" id="A0A1H9KXK5">
    <property type="interactions" value="153"/>
</dbReference>
<dbReference type="InterPro" id="IPR006015">
    <property type="entry name" value="Universal_stress_UspA"/>
</dbReference>
<proteinExistence type="inferred from homology"/>
<dbReference type="InterPro" id="IPR006016">
    <property type="entry name" value="UspA"/>
</dbReference>
<dbReference type="InParanoid" id="A0A1H9KXK5"/>